<dbReference type="SUPFAM" id="SSF53822">
    <property type="entry name" value="Periplasmic binding protein-like I"/>
    <property type="match status" value="1"/>
</dbReference>
<dbReference type="InterPro" id="IPR001761">
    <property type="entry name" value="Peripla_BP/Lac1_sug-bd_dom"/>
</dbReference>
<dbReference type="PATRIC" id="fig|61647.15.peg.1044"/>
<comment type="caution">
    <text evidence="7">The sequence shown here is derived from an EMBL/GenBank/DDBJ whole genome shotgun (WGS) entry which is preliminary data.</text>
</comment>
<dbReference type="GO" id="GO:0000976">
    <property type="term" value="F:transcription cis-regulatory region binding"/>
    <property type="evidence" value="ECO:0007669"/>
    <property type="project" value="TreeGrafter"/>
</dbReference>
<dbReference type="InterPro" id="IPR028082">
    <property type="entry name" value="Peripla_BP_I"/>
</dbReference>
<dbReference type="SUPFAM" id="SSF47413">
    <property type="entry name" value="lambda repressor-like DNA-binding domains"/>
    <property type="match status" value="1"/>
</dbReference>
<evidence type="ECO:0000313" key="8">
    <source>
        <dbReference type="Proteomes" id="UP000036196"/>
    </source>
</evidence>
<organism evidence="7 8">
    <name type="scientific">Pluralibacter gergoviae</name>
    <name type="common">Enterobacter gergoviae</name>
    <dbReference type="NCBI Taxonomy" id="61647"/>
    <lineage>
        <taxon>Bacteria</taxon>
        <taxon>Pseudomonadati</taxon>
        <taxon>Pseudomonadota</taxon>
        <taxon>Gammaproteobacteria</taxon>
        <taxon>Enterobacterales</taxon>
        <taxon>Enterobacteriaceae</taxon>
        <taxon>Pluralibacter</taxon>
    </lineage>
</organism>
<dbReference type="PANTHER" id="PTHR30146:SF151">
    <property type="entry name" value="HTH-TYPE TRANSCRIPTIONAL REPRESSOR CYTR"/>
    <property type="match status" value="1"/>
</dbReference>
<dbReference type="Pfam" id="PF00532">
    <property type="entry name" value="Peripla_BP_1"/>
    <property type="match status" value="1"/>
</dbReference>
<evidence type="ECO:0000256" key="4">
    <source>
        <dbReference type="ARBA" id="ARBA00023163"/>
    </source>
</evidence>
<sequence>MASLKDVAQLAGVSMMTVSRVINQTGAVSDATRERVMQAVEALNYVPDLSARRVRNQGSRPSTLAVLAQDTATTPFSVEMLLAIEQTAGESGWSSFLINIFSADDADRATRQLLAHRPDGIIYTTMGLREVALPAALEGENCVLANCISRGASLPGYIPDDFEAQYRATRYLIEKGYRRPLCFWLPEGAIATGERRRGFELAWQEAGYSLDVVRQHHMLPGDEHYTDLAALLAPMLASGRPDFDVLICGNDRAAFVAYQVLFASGLRVPQDVAVLGFDNMVGVGDLFLPPLTTLQLPHDVIGREAALHIIEGRSGGGLRRITCPLLARQSA</sequence>
<keyword evidence="2" id="KW-0805">Transcription regulation</keyword>
<evidence type="ECO:0000256" key="2">
    <source>
        <dbReference type="ARBA" id="ARBA00023015"/>
    </source>
</evidence>
<dbReference type="EMBL" id="LDZF01000014">
    <property type="protein sequence ID" value="KMK12889.1"/>
    <property type="molecule type" value="Genomic_DNA"/>
</dbReference>
<reference evidence="7 8" key="1">
    <citation type="submission" date="2015-05" db="EMBL/GenBank/DDBJ databases">
        <title>Genome sequences of Pluralibacter gergoviae.</title>
        <authorList>
            <person name="Greninger A.L."/>
            <person name="Miller S."/>
        </authorList>
    </citation>
    <scope>NUCLEOTIDE SEQUENCE [LARGE SCALE GENOMIC DNA]</scope>
    <source>
        <strain evidence="7 8">JS81F13</strain>
    </source>
</reference>
<keyword evidence="8" id="KW-1185">Reference proteome</keyword>
<dbReference type="Proteomes" id="UP000036196">
    <property type="component" value="Unassembled WGS sequence"/>
</dbReference>
<dbReference type="PRINTS" id="PR00036">
    <property type="entry name" value="HTHLACI"/>
</dbReference>
<evidence type="ECO:0000313" key="7">
    <source>
        <dbReference type="EMBL" id="KMK12889.1"/>
    </source>
</evidence>
<dbReference type="RefSeq" id="WP_048279376.1">
    <property type="nucleotide sequence ID" value="NZ_JAEOAR010000008.1"/>
</dbReference>
<dbReference type="CDD" id="cd01392">
    <property type="entry name" value="HTH_LacI"/>
    <property type="match status" value="1"/>
</dbReference>
<proteinExistence type="predicted"/>
<dbReference type="eggNOG" id="COG1609">
    <property type="taxonomic scope" value="Bacteria"/>
</dbReference>
<name>A0A0J5L3I6_PLUGE</name>
<keyword evidence="4" id="KW-0804">Transcription</keyword>
<dbReference type="PROSITE" id="PS50932">
    <property type="entry name" value="HTH_LACI_2"/>
    <property type="match status" value="1"/>
</dbReference>
<evidence type="ECO:0000313" key="6">
    <source>
        <dbReference type="EMBL" id="EML1472197.1"/>
    </source>
</evidence>
<feature type="domain" description="HTH lacI-type" evidence="5">
    <location>
        <begin position="2"/>
        <end position="56"/>
    </location>
</feature>
<keyword evidence="1" id="KW-0678">Repressor</keyword>
<protein>
    <submittedName>
        <fullName evidence="6">LacI family DNA-binding transcriptional regulator</fullName>
    </submittedName>
    <submittedName>
        <fullName evidence="7">Sucrose operon repressor</fullName>
    </submittedName>
</protein>
<dbReference type="AlphaFoldDB" id="A0A0J5L3I6"/>
<evidence type="ECO:0000259" key="5">
    <source>
        <dbReference type="PROSITE" id="PS50932"/>
    </source>
</evidence>
<gene>
    <name evidence="7" type="ORF">ABW06_14340</name>
    <name evidence="6" type="ORF">QEG54_002942</name>
</gene>
<dbReference type="CDD" id="cd06288">
    <property type="entry name" value="PBP1_sucrose_transcription_regulator"/>
    <property type="match status" value="1"/>
</dbReference>
<accession>A0A0J5L3I6</accession>
<reference evidence="6" key="2">
    <citation type="submission" date="2024-02" db="EMBL/GenBank/DDBJ databases">
        <authorList>
            <consortium name="Clinical and Environmental Microbiology Branch: Whole genome sequencing antimicrobial resistance pathogens in the healthcare setting"/>
        </authorList>
    </citation>
    <scope>NUCLEOTIDE SEQUENCE</scope>
    <source>
        <strain evidence="6">2021DK-00143</strain>
    </source>
</reference>
<dbReference type="InterPro" id="IPR010982">
    <property type="entry name" value="Lambda_DNA-bd_dom_sf"/>
</dbReference>
<keyword evidence="3 6" id="KW-0238">DNA-binding</keyword>
<evidence type="ECO:0000256" key="3">
    <source>
        <dbReference type="ARBA" id="ARBA00023125"/>
    </source>
</evidence>
<dbReference type="Gene3D" id="3.40.50.2300">
    <property type="match status" value="2"/>
</dbReference>
<dbReference type="Pfam" id="PF00356">
    <property type="entry name" value="LacI"/>
    <property type="match status" value="1"/>
</dbReference>
<dbReference type="GO" id="GO:0003700">
    <property type="term" value="F:DNA-binding transcription factor activity"/>
    <property type="evidence" value="ECO:0007669"/>
    <property type="project" value="TreeGrafter"/>
</dbReference>
<dbReference type="STRING" id="61647.LG71_00295"/>
<dbReference type="PANTHER" id="PTHR30146">
    <property type="entry name" value="LACI-RELATED TRANSCRIPTIONAL REPRESSOR"/>
    <property type="match status" value="1"/>
</dbReference>
<dbReference type="EMBL" id="ABLOKC030000015">
    <property type="protein sequence ID" value="EML1472197.1"/>
    <property type="molecule type" value="Genomic_DNA"/>
</dbReference>
<dbReference type="SMART" id="SM00354">
    <property type="entry name" value="HTH_LACI"/>
    <property type="match status" value="1"/>
</dbReference>
<dbReference type="PROSITE" id="PS00356">
    <property type="entry name" value="HTH_LACI_1"/>
    <property type="match status" value="1"/>
</dbReference>
<evidence type="ECO:0000256" key="1">
    <source>
        <dbReference type="ARBA" id="ARBA00022491"/>
    </source>
</evidence>
<dbReference type="InterPro" id="IPR000843">
    <property type="entry name" value="HTH_LacI"/>
</dbReference>
<dbReference type="Gene3D" id="1.10.260.40">
    <property type="entry name" value="lambda repressor-like DNA-binding domains"/>
    <property type="match status" value="1"/>
</dbReference>